<dbReference type="Proteomes" id="UP001595665">
    <property type="component" value="Unassembled WGS sequence"/>
</dbReference>
<evidence type="ECO:0000256" key="4">
    <source>
        <dbReference type="ARBA" id="ARBA00023163"/>
    </source>
</evidence>
<dbReference type="PANTHER" id="PTHR30537:SF5">
    <property type="entry name" value="HTH-TYPE TRANSCRIPTIONAL ACTIVATOR TTDR-RELATED"/>
    <property type="match status" value="1"/>
</dbReference>
<evidence type="ECO:0000256" key="1">
    <source>
        <dbReference type="ARBA" id="ARBA00009437"/>
    </source>
</evidence>
<protein>
    <submittedName>
        <fullName evidence="6">LysR family transcriptional regulator</fullName>
    </submittedName>
</protein>
<dbReference type="InterPro" id="IPR036390">
    <property type="entry name" value="WH_DNA-bd_sf"/>
</dbReference>
<dbReference type="EMBL" id="JBHRVV010000001">
    <property type="protein sequence ID" value="MFC3461038.1"/>
    <property type="molecule type" value="Genomic_DNA"/>
</dbReference>
<dbReference type="PANTHER" id="PTHR30537">
    <property type="entry name" value="HTH-TYPE TRANSCRIPTIONAL REGULATOR"/>
    <property type="match status" value="1"/>
</dbReference>
<dbReference type="Gene3D" id="1.10.10.10">
    <property type="entry name" value="Winged helix-like DNA-binding domain superfamily/Winged helix DNA-binding domain"/>
    <property type="match status" value="1"/>
</dbReference>
<dbReference type="InterPro" id="IPR036388">
    <property type="entry name" value="WH-like_DNA-bd_sf"/>
</dbReference>
<comment type="similarity">
    <text evidence="1">Belongs to the LysR transcriptional regulatory family.</text>
</comment>
<dbReference type="SUPFAM" id="SSF53850">
    <property type="entry name" value="Periplasmic binding protein-like II"/>
    <property type="match status" value="1"/>
</dbReference>
<dbReference type="Gene3D" id="3.40.190.290">
    <property type="match status" value="1"/>
</dbReference>
<gene>
    <name evidence="6" type="ORF">ACFOPH_22795</name>
</gene>
<name>A0ABV7PS44_9BURK</name>
<dbReference type="Pfam" id="PF00126">
    <property type="entry name" value="HTH_1"/>
    <property type="match status" value="1"/>
</dbReference>
<evidence type="ECO:0000256" key="2">
    <source>
        <dbReference type="ARBA" id="ARBA00023015"/>
    </source>
</evidence>
<feature type="domain" description="HTH lysR-type" evidence="5">
    <location>
        <begin position="7"/>
        <end position="64"/>
    </location>
</feature>
<dbReference type="PROSITE" id="PS50931">
    <property type="entry name" value="HTH_LYSR"/>
    <property type="match status" value="1"/>
</dbReference>
<dbReference type="InterPro" id="IPR005119">
    <property type="entry name" value="LysR_subst-bd"/>
</dbReference>
<accession>A0ABV7PS44</accession>
<keyword evidence="2" id="KW-0805">Transcription regulation</keyword>
<reference evidence="7" key="1">
    <citation type="journal article" date="2019" name="Int. J. Syst. Evol. Microbiol.">
        <title>The Global Catalogue of Microorganisms (GCM) 10K type strain sequencing project: providing services to taxonomists for standard genome sequencing and annotation.</title>
        <authorList>
            <consortium name="The Broad Institute Genomics Platform"/>
            <consortium name="The Broad Institute Genome Sequencing Center for Infectious Disease"/>
            <person name="Wu L."/>
            <person name="Ma J."/>
        </authorList>
    </citation>
    <scope>NUCLEOTIDE SEQUENCE [LARGE SCALE GENOMIC DNA]</scope>
    <source>
        <strain evidence="7">CCM 7480</strain>
    </source>
</reference>
<keyword evidence="7" id="KW-1185">Reference proteome</keyword>
<evidence type="ECO:0000256" key="3">
    <source>
        <dbReference type="ARBA" id="ARBA00023125"/>
    </source>
</evidence>
<comment type="caution">
    <text evidence="6">The sequence shown here is derived from an EMBL/GenBank/DDBJ whole genome shotgun (WGS) entry which is preliminary data.</text>
</comment>
<dbReference type="InterPro" id="IPR000847">
    <property type="entry name" value="LysR_HTH_N"/>
</dbReference>
<organism evidence="6 7">
    <name type="scientific">Massilia haematophila</name>
    <dbReference type="NCBI Taxonomy" id="457923"/>
    <lineage>
        <taxon>Bacteria</taxon>
        <taxon>Pseudomonadati</taxon>
        <taxon>Pseudomonadota</taxon>
        <taxon>Betaproteobacteria</taxon>
        <taxon>Burkholderiales</taxon>
        <taxon>Oxalobacteraceae</taxon>
        <taxon>Telluria group</taxon>
        <taxon>Massilia</taxon>
    </lineage>
</organism>
<dbReference type="InterPro" id="IPR058163">
    <property type="entry name" value="LysR-type_TF_proteobact-type"/>
</dbReference>
<proteinExistence type="inferred from homology"/>
<evidence type="ECO:0000313" key="6">
    <source>
        <dbReference type="EMBL" id="MFC3461038.1"/>
    </source>
</evidence>
<keyword evidence="4" id="KW-0804">Transcription</keyword>
<evidence type="ECO:0000259" key="5">
    <source>
        <dbReference type="PROSITE" id="PS50931"/>
    </source>
</evidence>
<evidence type="ECO:0000313" key="7">
    <source>
        <dbReference type="Proteomes" id="UP001595665"/>
    </source>
</evidence>
<dbReference type="RefSeq" id="WP_379737389.1">
    <property type="nucleotide sequence ID" value="NZ_JBHRVV010000001.1"/>
</dbReference>
<dbReference type="CDD" id="cd08422">
    <property type="entry name" value="PBP2_CrgA_like"/>
    <property type="match status" value="1"/>
</dbReference>
<dbReference type="SUPFAM" id="SSF46785">
    <property type="entry name" value="Winged helix' DNA-binding domain"/>
    <property type="match status" value="1"/>
</dbReference>
<keyword evidence="3" id="KW-0238">DNA-binding</keyword>
<sequence>MATMEPRDFSDIWAFVRVVETGSFSEAARRMGTTKANISKQVARLEKALHAKLLNRSTRKLGLTEAGSAIFQHGLRMIEEAKALEATAAGLQAGPGGTLRVSASVAFGTSCLAGLLPVFMERYPDIRVVLSMTDRYVDLVEEGIDVALRLAPRIDTASLVARPIAPIRYVLAAAPAYLDKHGTPTRVEDLQAHRCLGFGNGGAPLTWEFEGAGGKASVGLDTALAANSSLALNAAMLGGAGIALLPAYVVDEDLRRGAAVQVLPALRPTGFSGDRVYAVYLENRFLPPKVRVFIDYLLETIGPQQPPQQG</sequence>
<dbReference type="Pfam" id="PF03466">
    <property type="entry name" value="LysR_substrate"/>
    <property type="match status" value="1"/>
</dbReference>